<sequence length="557" mass="60551">MFMPSNRSYDMSTYMPDHTFTHRDIMSSILDPAGRPMPTRGRLMGFLSTAMDKTVAGCCHRLVGLIEAAVTLFSPPVCEDPDGKLQLSIPGSYDLEMAPVLSEAYQCGCSICARRDGSTDRNIGKGDPPLAEVRVNPKSDSGSSLQVDLDILSGSPVFVSGAQNGSSDSTLEQPLVNGHSDSTGSTANQDGLVTRADYTIPAAFFERKARPESGELNRQIIAKYTKSHIQMPKLKPLRLGSTVRKSKSAVGTVPGTPVRSINDLNKAYETSNTAPISSMHTVDNGTPAGLALDTIAVVMTPFFNRRPARQRRMEQEAGRGENHGLLEASKAEDICPSKSVPTLTSSPWKRNQSRKRPCDVVVVVTPPNEDTIAAPGFSRECGLARRGRVTPHKVAKIESQNEQQAPTQASPILEMLAFDSSVPSTTGNRSSKLFEEHEEQDADLEDADLSPFYFDEIPAPASSTPEDHEQTELDHDNTHPEDTYSFFFDNFLDDGASDADFCAPAIEDSYTLQDEIISLYSSSDGDSDTFSPYPASDSGSNTSDEIVPLYERVYAQL</sequence>
<organism evidence="2 3">
    <name type="scientific">Ceratobasidium theobromae</name>
    <dbReference type="NCBI Taxonomy" id="1582974"/>
    <lineage>
        <taxon>Eukaryota</taxon>
        <taxon>Fungi</taxon>
        <taxon>Dikarya</taxon>
        <taxon>Basidiomycota</taxon>
        <taxon>Agaricomycotina</taxon>
        <taxon>Agaricomycetes</taxon>
        <taxon>Cantharellales</taxon>
        <taxon>Ceratobasidiaceae</taxon>
        <taxon>Ceratobasidium</taxon>
    </lineage>
</organism>
<keyword evidence="3" id="KW-1185">Reference proteome</keyword>
<gene>
    <name evidence="2" type="ORF">CTheo_5913</name>
</gene>
<feature type="region of interest" description="Disordered" evidence="1">
    <location>
        <begin position="162"/>
        <end position="189"/>
    </location>
</feature>
<proteinExistence type="predicted"/>
<dbReference type="EMBL" id="SSOP01000154">
    <property type="protein sequence ID" value="KAB5590660.1"/>
    <property type="molecule type" value="Genomic_DNA"/>
</dbReference>
<feature type="compositionally biased region" description="Polar residues" evidence="1">
    <location>
        <begin position="162"/>
        <end position="172"/>
    </location>
</feature>
<comment type="caution">
    <text evidence="2">The sequence shown here is derived from an EMBL/GenBank/DDBJ whole genome shotgun (WGS) entry which is preliminary data.</text>
</comment>
<feature type="compositionally biased region" description="Polar residues" evidence="1">
    <location>
        <begin position="421"/>
        <end position="431"/>
    </location>
</feature>
<name>A0A5N5QFZ5_9AGAM</name>
<dbReference type="AlphaFoldDB" id="A0A5N5QFZ5"/>
<accession>A0A5N5QFZ5</accession>
<feature type="region of interest" description="Disordered" evidence="1">
    <location>
        <begin position="118"/>
        <end position="146"/>
    </location>
</feature>
<feature type="compositionally biased region" description="Basic and acidic residues" evidence="1">
    <location>
        <begin position="465"/>
        <end position="476"/>
    </location>
</feature>
<evidence type="ECO:0000256" key="1">
    <source>
        <dbReference type="SAM" id="MobiDB-lite"/>
    </source>
</evidence>
<evidence type="ECO:0000313" key="2">
    <source>
        <dbReference type="EMBL" id="KAB5590660.1"/>
    </source>
</evidence>
<feature type="compositionally biased region" description="Polar residues" evidence="1">
    <location>
        <begin position="521"/>
        <end position="530"/>
    </location>
</feature>
<evidence type="ECO:0000313" key="3">
    <source>
        <dbReference type="Proteomes" id="UP000383932"/>
    </source>
</evidence>
<protein>
    <submittedName>
        <fullName evidence="2">Uncharacterized protein</fullName>
    </submittedName>
</protein>
<reference evidence="2 3" key="1">
    <citation type="journal article" date="2019" name="Fungal Biol. Biotechnol.">
        <title>Draft genome sequence of fastidious pathogen Ceratobasidium theobromae, which causes vascular-streak dieback in Theobroma cacao.</title>
        <authorList>
            <person name="Ali S.S."/>
            <person name="Asman A."/>
            <person name="Shao J."/>
            <person name="Firmansyah A.P."/>
            <person name="Susilo A.W."/>
            <person name="Rosmana A."/>
            <person name="McMahon P."/>
            <person name="Junaid M."/>
            <person name="Guest D."/>
            <person name="Kheng T.Y."/>
            <person name="Meinhardt L.W."/>
            <person name="Bailey B.A."/>
        </authorList>
    </citation>
    <scope>NUCLEOTIDE SEQUENCE [LARGE SCALE GENOMIC DNA]</scope>
    <source>
        <strain evidence="2 3">CT2</strain>
    </source>
</reference>
<feature type="region of interest" description="Disordered" evidence="1">
    <location>
        <begin position="457"/>
        <end position="476"/>
    </location>
</feature>
<feature type="region of interest" description="Disordered" evidence="1">
    <location>
        <begin position="308"/>
        <end position="351"/>
    </location>
</feature>
<dbReference type="Proteomes" id="UP000383932">
    <property type="component" value="Unassembled WGS sequence"/>
</dbReference>
<feature type="compositionally biased region" description="Polar residues" evidence="1">
    <location>
        <begin position="339"/>
        <end position="350"/>
    </location>
</feature>
<feature type="compositionally biased region" description="Basic and acidic residues" evidence="1">
    <location>
        <begin position="311"/>
        <end position="335"/>
    </location>
</feature>
<feature type="region of interest" description="Disordered" evidence="1">
    <location>
        <begin position="421"/>
        <end position="441"/>
    </location>
</feature>
<feature type="region of interest" description="Disordered" evidence="1">
    <location>
        <begin position="521"/>
        <end position="544"/>
    </location>
</feature>
<feature type="compositionally biased region" description="Polar residues" evidence="1">
    <location>
        <begin position="179"/>
        <end position="189"/>
    </location>
</feature>